<evidence type="ECO:0000313" key="1">
    <source>
        <dbReference type="EMBL" id="HAB6612432.1"/>
    </source>
</evidence>
<sequence length="64" mass="7196">MTQEQAIARVKEIILSRFPTQYQAAKSIGKPQAYLYKLLTSPSYNSAFKLAVLFNIPFTISIGE</sequence>
<gene>
    <name evidence="2" type="ORF">GNB42_001930</name>
    <name evidence="1" type="ORF">GNB54_001332</name>
</gene>
<reference evidence="1" key="2">
    <citation type="submission" date="2018-07" db="EMBL/GenBank/DDBJ databases">
        <authorList>
            <consortium name="NCBI Pathogen Detection Project"/>
        </authorList>
    </citation>
    <scope>NUCLEOTIDE SEQUENCE</scope>
    <source>
        <strain evidence="2">IP 2/88</strain>
        <strain evidence="1">IP 33 K</strain>
    </source>
</reference>
<reference evidence="1" key="1">
    <citation type="journal article" date="2018" name="Genome Biol.">
        <title>SKESA: strategic k-mer extension for scrupulous assemblies.</title>
        <authorList>
            <person name="Souvorov A."/>
            <person name="Agarwala R."/>
            <person name="Lipman D.J."/>
        </authorList>
    </citation>
    <scope>NUCLEOTIDE SEQUENCE</scope>
    <source>
        <strain evidence="2">IP 2/88</strain>
        <strain evidence="1">IP 33 K</strain>
    </source>
</reference>
<dbReference type="EMBL" id="DAAHMM010000004">
    <property type="protein sequence ID" value="HAB6612432.1"/>
    <property type="molecule type" value="Genomic_DNA"/>
</dbReference>
<dbReference type="SUPFAM" id="SSF47413">
    <property type="entry name" value="lambda repressor-like DNA-binding domains"/>
    <property type="match status" value="1"/>
</dbReference>
<evidence type="ECO:0000313" key="2">
    <source>
        <dbReference type="EMBL" id="HAE8319339.1"/>
    </source>
</evidence>
<organism evidence="1">
    <name type="scientific">Salmonella enterica subsp. enterica serovar Paratyphi C</name>
    <dbReference type="NCBI Taxonomy" id="57046"/>
    <lineage>
        <taxon>Bacteria</taxon>
        <taxon>Pseudomonadati</taxon>
        <taxon>Pseudomonadota</taxon>
        <taxon>Gammaproteobacteria</taxon>
        <taxon>Enterobacterales</taxon>
        <taxon>Enterobacteriaceae</taxon>
        <taxon>Salmonella</taxon>
    </lineage>
</organism>
<protein>
    <recommendedName>
        <fullName evidence="3">XRE family transcriptional regulator</fullName>
    </recommendedName>
</protein>
<accession>A0A6Y5YNH7</accession>
<dbReference type="AlphaFoldDB" id="A0A6Y5YNH7"/>
<name>A0A6Y5YNH7_SALET</name>
<evidence type="ECO:0008006" key="3">
    <source>
        <dbReference type="Google" id="ProtNLM"/>
    </source>
</evidence>
<proteinExistence type="predicted"/>
<comment type="caution">
    <text evidence="1">The sequence shown here is derived from an EMBL/GenBank/DDBJ whole genome shotgun (WGS) entry which is preliminary data.</text>
</comment>
<dbReference type="GO" id="GO:0003677">
    <property type="term" value="F:DNA binding"/>
    <property type="evidence" value="ECO:0007669"/>
    <property type="project" value="InterPro"/>
</dbReference>
<dbReference type="EMBL" id="DAATGT010000005">
    <property type="protein sequence ID" value="HAE8319339.1"/>
    <property type="molecule type" value="Genomic_DNA"/>
</dbReference>
<dbReference type="InterPro" id="IPR010982">
    <property type="entry name" value="Lambda_DNA-bd_dom_sf"/>
</dbReference>